<dbReference type="SUPFAM" id="SSF46785">
    <property type="entry name" value="Winged helix' DNA-binding domain"/>
    <property type="match status" value="1"/>
</dbReference>
<organism evidence="6 7">
    <name type="scientific">Marisediminitalea aggregata</name>
    <dbReference type="NCBI Taxonomy" id="634436"/>
    <lineage>
        <taxon>Bacteria</taxon>
        <taxon>Pseudomonadati</taxon>
        <taxon>Pseudomonadota</taxon>
        <taxon>Gammaproteobacteria</taxon>
        <taxon>Alteromonadales</taxon>
        <taxon>Alteromonadaceae</taxon>
        <taxon>Marisediminitalea</taxon>
    </lineage>
</organism>
<dbReference type="Pfam" id="PF00126">
    <property type="entry name" value="HTH_1"/>
    <property type="match status" value="1"/>
</dbReference>
<dbReference type="STRING" id="634436.SAMN05216361_1406"/>
<keyword evidence="4" id="KW-0804">Transcription</keyword>
<dbReference type="AlphaFoldDB" id="A0A1M5HCE5"/>
<accession>A0A1M5HCE5</accession>
<dbReference type="GO" id="GO:0003677">
    <property type="term" value="F:DNA binding"/>
    <property type="evidence" value="ECO:0007669"/>
    <property type="project" value="UniProtKB-KW"/>
</dbReference>
<dbReference type="Gene3D" id="1.10.10.10">
    <property type="entry name" value="Winged helix-like DNA-binding domain superfamily/Winged helix DNA-binding domain"/>
    <property type="match status" value="1"/>
</dbReference>
<dbReference type="OrthoDB" id="8720143at2"/>
<dbReference type="Proteomes" id="UP000184520">
    <property type="component" value="Unassembled WGS sequence"/>
</dbReference>
<evidence type="ECO:0000256" key="3">
    <source>
        <dbReference type="ARBA" id="ARBA00023125"/>
    </source>
</evidence>
<dbReference type="PANTHER" id="PTHR30118:SF15">
    <property type="entry name" value="TRANSCRIPTIONAL REGULATORY PROTEIN"/>
    <property type="match status" value="1"/>
</dbReference>
<evidence type="ECO:0000256" key="1">
    <source>
        <dbReference type="ARBA" id="ARBA00009437"/>
    </source>
</evidence>
<dbReference type="InterPro" id="IPR036388">
    <property type="entry name" value="WH-like_DNA-bd_sf"/>
</dbReference>
<dbReference type="SUPFAM" id="SSF53850">
    <property type="entry name" value="Periplasmic binding protein-like II"/>
    <property type="match status" value="1"/>
</dbReference>
<evidence type="ECO:0000256" key="4">
    <source>
        <dbReference type="ARBA" id="ARBA00023163"/>
    </source>
</evidence>
<evidence type="ECO:0000256" key="2">
    <source>
        <dbReference type="ARBA" id="ARBA00023015"/>
    </source>
</evidence>
<dbReference type="GO" id="GO:0003700">
    <property type="term" value="F:DNA-binding transcription factor activity"/>
    <property type="evidence" value="ECO:0007669"/>
    <property type="project" value="InterPro"/>
</dbReference>
<keyword evidence="7" id="KW-1185">Reference proteome</keyword>
<dbReference type="PROSITE" id="PS50931">
    <property type="entry name" value="HTH_LYSR"/>
    <property type="match status" value="1"/>
</dbReference>
<dbReference type="CDD" id="cd08417">
    <property type="entry name" value="PBP2_Nitroaromatics_like"/>
    <property type="match status" value="1"/>
</dbReference>
<dbReference type="RefSeq" id="WP_073319923.1">
    <property type="nucleotide sequence ID" value="NZ_FQWD01000002.1"/>
</dbReference>
<dbReference type="InterPro" id="IPR036390">
    <property type="entry name" value="WH_DNA-bd_sf"/>
</dbReference>
<gene>
    <name evidence="6" type="ORF">SAMN05216361_1406</name>
</gene>
<evidence type="ECO:0000313" key="6">
    <source>
        <dbReference type="EMBL" id="SHG13482.1"/>
    </source>
</evidence>
<name>A0A1M5HCE5_9ALTE</name>
<evidence type="ECO:0000259" key="5">
    <source>
        <dbReference type="PROSITE" id="PS50931"/>
    </source>
</evidence>
<evidence type="ECO:0000313" key="7">
    <source>
        <dbReference type="Proteomes" id="UP000184520"/>
    </source>
</evidence>
<dbReference type="InterPro" id="IPR050389">
    <property type="entry name" value="LysR-type_TF"/>
</dbReference>
<feature type="domain" description="HTH lysR-type" evidence="5">
    <location>
        <begin position="9"/>
        <end position="66"/>
    </location>
</feature>
<reference evidence="7" key="1">
    <citation type="submission" date="2016-11" db="EMBL/GenBank/DDBJ databases">
        <authorList>
            <person name="Varghese N."/>
            <person name="Submissions S."/>
        </authorList>
    </citation>
    <scope>NUCLEOTIDE SEQUENCE [LARGE SCALE GENOMIC DNA]</scope>
    <source>
        <strain evidence="7">CGMCC 1.8995</strain>
    </source>
</reference>
<dbReference type="InterPro" id="IPR005119">
    <property type="entry name" value="LysR_subst-bd"/>
</dbReference>
<dbReference type="EMBL" id="FQWD01000002">
    <property type="protein sequence ID" value="SHG13482.1"/>
    <property type="molecule type" value="Genomic_DNA"/>
</dbReference>
<dbReference type="Pfam" id="PF03466">
    <property type="entry name" value="LysR_substrate"/>
    <property type="match status" value="1"/>
</dbReference>
<comment type="similarity">
    <text evidence="1">Belongs to the LysR transcriptional regulatory family.</text>
</comment>
<dbReference type="PRINTS" id="PR00039">
    <property type="entry name" value="HTHLYSR"/>
</dbReference>
<dbReference type="InterPro" id="IPR037402">
    <property type="entry name" value="YidZ_PBP2"/>
</dbReference>
<sequence length="304" mass="34925">MNDKPLQHLDLNLLKIFEALYEEQNMTRAAERLFITPSAISHAVKRLREHLHDPLFERKASRMQPTSLCRRIAPLLLSHLNGLRMAVQQFTRFDPASSEQRFNIMIHDALEPLYIPVLFSNLRELAPRVQLACRPLDRPNIGRLLATGQADIAIDVALPLSKPVQHQRLSRDEFVVLRGKHVQSPLTRQAYLAAEHIAVSHRASGRVVEDISLQQQSINRQHVLRCQSYQTAKHLLKTGEYLLTIPVSIARSLRDDELEILPLPLTLQGLDVDMYWHENSEQDDAIAWLRQQVEKISNHLTIRS</sequence>
<keyword evidence="3 6" id="KW-0238">DNA-binding</keyword>
<dbReference type="Gene3D" id="3.40.190.10">
    <property type="entry name" value="Periplasmic binding protein-like II"/>
    <property type="match status" value="2"/>
</dbReference>
<proteinExistence type="inferred from homology"/>
<dbReference type="InterPro" id="IPR000847">
    <property type="entry name" value="LysR_HTH_N"/>
</dbReference>
<dbReference type="PANTHER" id="PTHR30118">
    <property type="entry name" value="HTH-TYPE TRANSCRIPTIONAL REGULATOR LEUO-RELATED"/>
    <property type="match status" value="1"/>
</dbReference>
<protein>
    <submittedName>
        <fullName evidence="6">DNA-binding transcriptional regulator, LysR family</fullName>
    </submittedName>
</protein>
<keyword evidence="2" id="KW-0805">Transcription regulation</keyword>